<dbReference type="EMBL" id="CP007129">
    <property type="protein sequence ID" value="AHG92783.1"/>
    <property type="molecule type" value="Genomic_DNA"/>
</dbReference>
<evidence type="ECO:0008006" key="4">
    <source>
        <dbReference type="Google" id="ProtNLM"/>
    </source>
</evidence>
<dbReference type="PATRIC" id="fig|861299.3.peg.5306"/>
<gene>
    <name evidence="2" type="ORF">J421_5248</name>
</gene>
<dbReference type="Proteomes" id="UP000019151">
    <property type="component" value="Plasmid 1"/>
</dbReference>
<dbReference type="Pfam" id="PF11138">
    <property type="entry name" value="DUF2911"/>
    <property type="match status" value="1"/>
</dbReference>
<sequence length="403" mass="44018">MTRLLLAALVLLALPACRPAAPAEHYGFVARLGRDTVSVESVTRRGNEVTSDAVDRFPVVRRRHTEIELAPDGGIRHLVMDIHTPSEPTNERERHVVADVTRDSVRVTKTDGAGTVERAFATGGGTAMAHVPQMYSLYELYFDAALKRAAATHRAAGDTVQMRQFYVDREFDRFPLHHGIVRPLAGGRAEIMHDWLSGIGEATFDSAYRMQSYSGARTTYLVDVQRVTTPPDVRAVADRFEALETKSGPRQLSVRDVLHADIGAATFTVDYGRPLARGRTLLGEVIPYDRVWRTGANAATEFTTSAPITLAGLAVPAGKYTLWTLPHPGGAVELIVNRQTGQWGTGYGPAHDLGRSRMTTETLATPVEQFTISVVPGDARHGTLAMAWGPFRWTAPIEVRGGN</sequence>
<feature type="signal peptide" evidence="1">
    <location>
        <begin position="1"/>
        <end position="20"/>
    </location>
</feature>
<geneLocation type="plasmid" evidence="2 3">
    <name>1</name>
</geneLocation>
<dbReference type="InParanoid" id="W0RT81"/>
<keyword evidence="1" id="KW-0732">Signal</keyword>
<dbReference type="KEGG" id="gba:J421_5248"/>
<name>W0RT81_9BACT</name>
<organism evidence="2 3">
    <name type="scientific">Gemmatirosa kalamazoonensis</name>
    <dbReference type="NCBI Taxonomy" id="861299"/>
    <lineage>
        <taxon>Bacteria</taxon>
        <taxon>Pseudomonadati</taxon>
        <taxon>Gemmatimonadota</taxon>
        <taxon>Gemmatimonadia</taxon>
        <taxon>Gemmatimonadales</taxon>
        <taxon>Gemmatimonadaceae</taxon>
        <taxon>Gemmatirosa</taxon>
    </lineage>
</organism>
<evidence type="ECO:0000313" key="2">
    <source>
        <dbReference type="EMBL" id="AHG92783.1"/>
    </source>
</evidence>
<protein>
    <recommendedName>
        <fullName evidence="4">DUF2911 domain-containing protein</fullName>
    </recommendedName>
</protein>
<keyword evidence="3" id="KW-1185">Reference proteome</keyword>
<dbReference type="InterPro" id="IPR021314">
    <property type="entry name" value="DUF2911"/>
</dbReference>
<reference evidence="2 3" key="1">
    <citation type="journal article" date="2014" name="Genome Announc.">
        <title>Genome Sequence and Methylome of Soil Bacterium Gemmatirosa kalamazoonensis KBS708T, a Member of the Rarely Cultivated Gemmatimonadetes Phylum.</title>
        <authorList>
            <person name="Debruyn J.M."/>
            <person name="Radosevich M."/>
            <person name="Wommack K.E."/>
            <person name="Polson S.W."/>
            <person name="Hauser L.J."/>
            <person name="Fawaz M.N."/>
            <person name="Korlach J."/>
            <person name="Tsai Y.C."/>
        </authorList>
    </citation>
    <scope>NUCLEOTIDE SEQUENCE [LARGE SCALE GENOMIC DNA]</scope>
    <source>
        <strain evidence="2 3">KBS708</strain>
        <plasmid evidence="3">Plasmid 1</plasmid>
    </source>
</reference>
<evidence type="ECO:0000256" key="1">
    <source>
        <dbReference type="SAM" id="SignalP"/>
    </source>
</evidence>
<proteinExistence type="predicted"/>
<dbReference type="OrthoDB" id="195456at2"/>
<dbReference type="RefSeq" id="WP_025414110.1">
    <property type="nucleotide sequence ID" value="NZ_CP007129.1"/>
</dbReference>
<dbReference type="HOGENOM" id="CLU_682882_0_0_0"/>
<evidence type="ECO:0000313" key="3">
    <source>
        <dbReference type="Proteomes" id="UP000019151"/>
    </source>
</evidence>
<accession>W0RT81</accession>
<keyword evidence="2" id="KW-0614">Plasmid</keyword>
<dbReference type="AlphaFoldDB" id="W0RT81"/>
<feature type="chain" id="PRO_5004794567" description="DUF2911 domain-containing protein" evidence="1">
    <location>
        <begin position="21"/>
        <end position="403"/>
    </location>
</feature>